<dbReference type="GO" id="GO:0019843">
    <property type="term" value="F:rRNA binding"/>
    <property type="evidence" value="ECO:0007669"/>
    <property type="project" value="UniProtKB-UniRule"/>
</dbReference>
<dbReference type="SUPFAM" id="SSF53137">
    <property type="entry name" value="Translational machinery components"/>
    <property type="match status" value="1"/>
</dbReference>
<dbReference type="EMBL" id="MHOD01000012">
    <property type="protein sequence ID" value="OGZ58280.1"/>
    <property type="molecule type" value="Genomic_DNA"/>
</dbReference>
<keyword evidence="2 5" id="KW-0689">Ribosomal protein</keyword>
<evidence type="ECO:0000256" key="2">
    <source>
        <dbReference type="ARBA" id="ARBA00022980"/>
    </source>
</evidence>
<dbReference type="GO" id="GO:0005840">
    <property type="term" value="C:ribosome"/>
    <property type="evidence" value="ECO:0007669"/>
    <property type="project" value="UniProtKB-KW"/>
</dbReference>
<comment type="caution">
    <text evidence="7">The sequence shown here is derived from an EMBL/GenBank/DDBJ whole genome shotgun (WGS) entry which is preliminary data.</text>
</comment>
<evidence type="ECO:0000313" key="8">
    <source>
        <dbReference type="Proteomes" id="UP000177932"/>
    </source>
</evidence>
<dbReference type="PROSITE" id="PS00054">
    <property type="entry name" value="RIBOSOMAL_S11"/>
    <property type="match status" value="1"/>
</dbReference>
<evidence type="ECO:0000256" key="4">
    <source>
        <dbReference type="ARBA" id="ARBA00035160"/>
    </source>
</evidence>
<proteinExistence type="inferred from homology"/>
<evidence type="ECO:0000256" key="1">
    <source>
        <dbReference type="ARBA" id="ARBA00006194"/>
    </source>
</evidence>
<sequence>MQRLISPRLYITASYNNTSVTLTDSKGNVIAWCTSGSLGFKGPKKATPFAASKVVETLLEKIGGIELDSVSVFVQGVGSGRDSALRAFASKGIDIRSLHDITPIPHNGCRPRKARRV</sequence>
<evidence type="ECO:0000313" key="7">
    <source>
        <dbReference type="EMBL" id="OGZ58280.1"/>
    </source>
</evidence>
<dbReference type="PIRSF" id="PIRSF002131">
    <property type="entry name" value="Ribosomal_S11"/>
    <property type="match status" value="1"/>
</dbReference>
<dbReference type="AlphaFoldDB" id="A0A1G2H7K4"/>
<dbReference type="NCBIfam" id="NF003698">
    <property type="entry name" value="PRK05309.1"/>
    <property type="match status" value="1"/>
</dbReference>
<gene>
    <name evidence="5" type="primary">rpsK</name>
    <name evidence="7" type="ORF">A2827_02385</name>
</gene>
<reference evidence="7 8" key="1">
    <citation type="journal article" date="2016" name="Nat. Commun.">
        <title>Thousands of microbial genomes shed light on interconnected biogeochemical processes in an aquifer system.</title>
        <authorList>
            <person name="Anantharaman K."/>
            <person name="Brown C.T."/>
            <person name="Hug L.A."/>
            <person name="Sharon I."/>
            <person name="Castelle C.J."/>
            <person name="Probst A.J."/>
            <person name="Thomas B.C."/>
            <person name="Singh A."/>
            <person name="Wilkins M.J."/>
            <person name="Karaoz U."/>
            <person name="Brodie E.L."/>
            <person name="Williams K.H."/>
            <person name="Hubbard S.S."/>
            <person name="Banfield J.F."/>
        </authorList>
    </citation>
    <scope>NUCLEOTIDE SEQUENCE [LARGE SCALE GENOMIC DNA]</scope>
</reference>
<evidence type="ECO:0000256" key="5">
    <source>
        <dbReference type="HAMAP-Rule" id="MF_01310"/>
    </source>
</evidence>
<dbReference type="Proteomes" id="UP000177932">
    <property type="component" value="Unassembled WGS sequence"/>
</dbReference>
<dbReference type="Gene3D" id="3.30.420.80">
    <property type="entry name" value="Ribosomal protein S11"/>
    <property type="match status" value="1"/>
</dbReference>
<keyword evidence="3 5" id="KW-0687">Ribonucleoprotein</keyword>
<dbReference type="InterPro" id="IPR036967">
    <property type="entry name" value="Ribosomal_uS11_sf"/>
</dbReference>
<dbReference type="GO" id="GO:0006412">
    <property type="term" value="P:translation"/>
    <property type="evidence" value="ECO:0007669"/>
    <property type="project" value="UniProtKB-UniRule"/>
</dbReference>
<comment type="similarity">
    <text evidence="1 5 6">Belongs to the universal ribosomal protein uS11 family.</text>
</comment>
<dbReference type="STRING" id="1802158.A2827_02385"/>
<accession>A0A1G2H7K4</accession>
<comment type="subunit">
    <text evidence="5">Part of the 30S ribosomal subunit. Interacts with proteins S7 and S18. Binds to IF-3.</text>
</comment>
<evidence type="ECO:0000256" key="3">
    <source>
        <dbReference type="ARBA" id="ARBA00023274"/>
    </source>
</evidence>
<dbReference type="GO" id="GO:1990904">
    <property type="term" value="C:ribonucleoprotein complex"/>
    <property type="evidence" value="ECO:0007669"/>
    <property type="project" value="UniProtKB-KW"/>
</dbReference>
<dbReference type="PANTHER" id="PTHR11759">
    <property type="entry name" value="40S RIBOSOMAL PROTEIN S14/30S RIBOSOMAL PROTEIN S11"/>
    <property type="match status" value="1"/>
</dbReference>
<comment type="function">
    <text evidence="5">Located on the platform of the 30S subunit, it bridges several disparate RNA helices of the 16S rRNA. Forms part of the Shine-Dalgarno cleft in the 70S ribosome.</text>
</comment>
<dbReference type="InterPro" id="IPR001971">
    <property type="entry name" value="Ribosomal_uS11"/>
</dbReference>
<protein>
    <recommendedName>
        <fullName evidence="4 5">Small ribosomal subunit protein uS11</fullName>
    </recommendedName>
</protein>
<evidence type="ECO:0000256" key="6">
    <source>
        <dbReference type="RuleBase" id="RU003629"/>
    </source>
</evidence>
<keyword evidence="5" id="KW-0694">RNA-binding</keyword>
<dbReference type="Pfam" id="PF00411">
    <property type="entry name" value="Ribosomal_S11"/>
    <property type="match status" value="1"/>
</dbReference>
<dbReference type="GO" id="GO:0003735">
    <property type="term" value="F:structural constituent of ribosome"/>
    <property type="evidence" value="ECO:0007669"/>
    <property type="project" value="InterPro"/>
</dbReference>
<keyword evidence="5" id="KW-0699">rRNA-binding</keyword>
<organism evidence="7 8">
    <name type="scientific">Candidatus Spechtbacteria bacterium RIFCSPHIGHO2_01_FULL_43_30</name>
    <dbReference type="NCBI Taxonomy" id="1802158"/>
    <lineage>
        <taxon>Bacteria</taxon>
        <taxon>Candidatus Spechtiibacteriota</taxon>
    </lineage>
</organism>
<dbReference type="HAMAP" id="MF_01310">
    <property type="entry name" value="Ribosomal_uS11"/>
    <property type="match status" value="1"/>
</dbReference>
<dbReference type="InterPro" id="IPR018102">
    <property type="entry name" value="Ribosomal_uS11_CS"/>
</dbReference>
<name>A0A1G2H7K4_9BACT</name>